<evidence type="ECO:0000313" key="10">
    <source>
        <dbReference type="Proteomes" id="UP000503278"/>
    </source>
</evidence>
<sequence>MRYLHAYILSIAVFLIGGSCYAQDPADSVYTLQQCIDIAIRNNLDVKKSELQMETDRVYWQQARESLLPTFNGNVTHTISNGRSQDPTTYNYVNNQITFAQYNLNGNLILFNGLNLQNTIKRYSLAYQAGKMDFQQAKDQITLNVITTYLQVLNNQDLLTQSNNQVAVSQKQVERLAILNESGSIPPSQYYDLKGQLANDQLAVIDARNALYAAKLNLLQIMNVMFDKEIKFQRLSAGEVPGSQYTLSAGELYQKSLANLALVKAADLRMQSTQSEIKAAKGTLFPVVSLSSTLTSNYSSTLLNSSGNTTGYLDQIKNNYSRYTSIGISIPILNGFQNRNRVALAKIDYLNAKYTNETTKIQLKQNVEQAYVNMTAAYDRYEILTQQVEAFAESFRTAEVRFNAGALTSVDYLVSKRYMDNARTNLISARYDYYIRTKILDYYQGNMSL</sequence>
<dbReference type="GO" id="GO:0015562">
    <property type="term" value="F:efflux transmembrane transporter activity"/>
    <property type="evidence" value="ECO:0007669"/>
    <property type="project" value="InterPro"/>
</dbReference>
<evidence type="ECO:0000256" key="3">
    <source>
        <dbReference type="ARBA" id="ARBA00022448"/>
    </source>
</evidence>
<organism evidence="9 10">
    <name type="scientific">Mucilaginibacter robiniae</name>
    <dbReference type="NCBI Taxonomy" id="2728022"/>
    <lineage>
        <taxon>Bacteria</taxon>
        <taxon>Pseudomonadati</taxon>
        <taxon>Bacteroidota</taxon>
        <taxon>Sphingobacteriia</taxon>
        <taxon>Sphingobacteriales</taxon>
        <taxon>Sphingobacteriaceae</taxon>
        <taxon>Mucilaginibacter</taxon>
    </lineage>
</organism>
<dbReference type="PANTHER" id="PTHR30026">
    <property type="entry name" value="OUTER MEMBRANE PROTEIN TOLC"/>
    <property type="match status" value="1"/>
</dbReference>
<dbReference type="GO" id="GO:0009279">
    <property type="term" value="C:cell outer membrane"/>
    <property type="evidence" value="ECO:0007669"/>
    <property type="project" value="UniProtKB-SubCell"/>
</dbReference>
<keyword evidence="6" id="KW-0472">Membrane</keyword>
<dbReference type="InterPro" id="IPR051906">
    <property type="entry name" value="TolC-like"/>
</dbReference>
<evidence type="ECO:0000256" key="4">
    <source>
        <dbReference type="ARBA" id="ARBA00022452"/>
    </source>
</evidence>
<gene>
    <name evidence="9" type="ORF">HH214_21025</name>
</gene>
<dbReference type="EMBL" id="CP051682">
    <property type="protein sequence ID" value="QJD98180.1"/>
    <property type="molecule type" value="Genomic_DNA"/>
</dbReference>
<keyword evidence="7" id="KW-0998">Cell outer membrane</keyword>
<evidence type="ECO:0000256" key="2">
    <source>
        <dbReference type="ARBA" id="ARBA00007613"/>
    </source>
</evidence>
<dbReference type="GO" id="GO:1990281">
    <property type="term" value="C:efflux pump complex"/>
    <property type="evidence" value="ECO:0007669"/>
    <property type="project" value="TreeGrafter"/>
</dbReference>
<dbReference type="KEGG" id="mrob:HH214_21025"/>
<comment type="subcellular location">
    <subcellularLocation>
        <location evidence="1">Cell outer membrane</location>
    </subcellularLocation>
</comment>
<evidence type="ECO:0000256" key="8">
    <source>
        <dbReference type="SAM" id="SignalP"/>
    </source>
</evidence>
<name>A0A7L5E4D6_9SPHI</name>
<dbReference type="PANTHER" id="PTHR30026:SF20">
    <property type="entry name" value="OUTER MEMBRANE PROTEIN TOLC"/>
    <property type="match status" value="1"/>
</dbReference>
<dbReference type="InterPro" id="IPR003423">
    <property type="entry name" value="OMP_efflux"/>
</dbReference>
<dbReference type="SUPFAM" id="SSF56954">
    <property type="entry name" value="Outer membrane efflux proteins (OEP)"/>
    <property type="match status" value="1"/>
</dbReference>
<keyword evidence="8" id="KW-0732">Signal</keyword>
<dbReference type="Gene3D" id="1.20.1600.10">
    <property type="entry name" value="Outer membrane efflux proteins (OEP)"/>
    <property type="match status" value="1"/>
</dbReference>
<evidence type="ECO:0000256" key="5">
    <source>
        <dbReference type="ARBA" id="ARBA00022692"/>
    </source>
</evidence>
<keyword evidence="4" id="KW-1134">Transmembrane beta strand</keyword>
<evidence type="ECO:0000313" key="9">
    <source>
        <dbReference type="EMBL" id="QJD98180.1"/>
    </source>
</evidence>
<keyword evidence="10" id="KW-1185">Reference proteome</keyword>
<proteinExistence type="inferred from homology"/>
<dbReference type="RefSeq" id="WP_169610922.1">
    <property type="nucleotide sequence ID" value="NZ_CP051682.1"/>
</dbReference>
<keyword evidence="5" id="KW-0812">Transmembrane</keyword>
<comment type="similarity">
    <text evidence="2">Belongs to the outer membrane factor (OMF) (TC 1.B.17) family.</text>
</comment>
<protein>
    <submittedName>
        <fullName evidence="9">TolC family protein</fullName>
    </submittedName>
</protein>
<dbReference type="Proteomes" id="UP000503278">
    <property type="component" value="Chromosome"/>
</dbReference>
<accession>A0A7L5E4D6</accession>
<evidence type="ECO:0000256" key="1">
    <source>
        <dbReference type="ARBA" id="ARBA00004442"/>
    </source>
</evidence>
<feature type="signal peptide" evidence="8">
    <location>
        <begin position="1"/>
        <end position="22"/>
    </location>
</feature>
<dbReference type="Pfam" id="PF02321">
    <property type="entry name" value="OEP"/>
    <property type="match status" value="2"/>
</dbReference>
<dbReference type="PROSITE" id="PS51257">
    <property type="entry name" value="PROKAR_LIPOPROTEIN"/>
    <property type="match status" value="1"/>
</dbReference>
<evidence type="ECO:0000256" key="7">
    <source>
        <dbReference type="ARBA" id="ARBA00023237"/>
    </source>
</evidence>
<feature type="chain" id="PRO_5029749335" evidence="8">
    <location>
        <begin position="23"/>
        <end position="449"/>
    </location>
</feature>
<evidence type="ECO:0000256" key="6">
    <source>
        <dbReference type="ARBA" id="ARBA00023136"/>
    </source>
</evidence>
<reference evidence="9 10" key="1">
    <citation type="submission" date="2020-04" db="EMBL/GenBank/DDBJ databases">
        <title>Genome sequencing of novel species.</title>
        <authorList>
            <person name="Heo J."/>
            <person name="Kim S.-J."/>
            <person name="Kim J.-S."/>
            <person name="Hong S.-B."/>
            <person name="Kwon S.-W."/>
        </authorList>
    </citation>
    <scope>NUCLEOTIDE SEQUENCE [LARGE SCALE GENOMIC DNA]</scope>
    <source>
        <strain evidence="9 10">F39-2</strain>
    </source>
</reference>
<dbReference type="GO" id="GO:0015288">
    <property type="term" value="F:porin activity"/>
    <property type="evidence" value="ECO:0007669"/>
    <property type="project" value="TreeGrafter"/>
</dbReference>
<keyword evidence="3" id="KW-0813">Transport</keyword>
<dbReference type="AlphaFoldDB" id="A0A7L5E4D6"/>